<gene>
    <name evidence="1" type="ORF">IDH41_15070</name>
</gene>
<evidence type="ECO:0000313" key="1">
    <source>
        <dbReference type="EMBL" id="MBD2869910.1"/>
    </source>
</evidence>
<dbReference type="Proteomes" id="UP000632125">
    <property type="component" value="Unassembled WGS sequence"/>
</dbReference>
<dbReference type="AlphaFoldDB" id="A0A927CM24"/>
<comment type="caution">
    <text evidence="1">The sequence shown here is derived from an EMBL/GenBank/DDBJ whole genome shotgun (WGS) entry which is preliminary data.</text>
</comment>
<sequence>MRELVGSCKACGHDIYCFDGFLDGIVLEDKSLICFGCMEKADEGKQSGSQPAS</sequence>
<dbReference type="RefSeq" id="WP_190862404.1">
    <property type="nucleotide sequence ID" value="NZ_JACXIY010000017.1"/>
</dbReference>
<proteinExistence type="predicted"/>
<evidence type="ECO:0000313" key="2">
    <source>
        <dbReference type="Proteomes" id="UP000632125"/>
    </source>
</evidence>
<name>A0A927CM24_9BACL</name>
<protein>
    <submittedName>
        <fullName evidence="1">Uncharacterized protein</fullName>
    </submittedName>
</protein>
<accession>A0A927CM24</accession>
<keyword evidence="2" id="KW-1185">Reference proteome</keyword>
<reference evidence="1" key="1">
    <citation type="submission" date="2020-09" db="EMBL/GenBank/DDBJ databases">
        <title>A novel bacterium of genus Paenibacillus, isolated from South China Sea.</title>
        <authorList>
            <person name="Huang H."/>
            <person name="Mo K."/>
            <person name="Hu Y."/>
        </authorList>
    </citation>
    <scope>NUCLEOTIDE SEQUENCE</scope>
    <source>
        <strain evidence="1">IB182493</strain>
    </source>
</reference>
<organism evidence="1 2">
    <name type="scientific">Paenibacillus arenilitoris</name>
    <dbReference type="NCBI Taxonomy" id="2772299"/>
    <lineage>
        <taxon>Bacteria</taxon>
        <taxon>Bacillati</taxon>
        <taxon>Bacillota</taxon>
        <taxon>Bacilli</taxon>
        <taxon>Bacillales</taxon>
        <taxon>Paenibacillaceae</taxon>
        <taxon>Paenibacillus</taxon>
    </lineage>
</organism>
<dbReference type="EMBL" id="JACXIY010000017">
    <property type="protein sequence ID" value="MBD2869910.1"/>
    <property type="molecule type" value="Genomic_DNA"/>
</dbReference>